<feature type="transmembrane region" description="Helical" evidence="1">
    <location>
        <begin position="20"/>
        <end position="42"/>
    </location>
</feature>
<dbReference type="EMBL" id="FMSH01000335">
    <property type="protein sequence ID" value="SCU80626.1"/>
    <property type="molecule type" value="Genomic_DNA"/>
</dbReference>
<reference evidence="2" key="1">
    <citation type="submission" date="2016-09" db="EMBL/GenBank/DDBJ databases">
        <authorList>
            <person name="Capua I."/>
            <person name="De Benedictis P."/>
            <person name="Joannis T."/>
            <person name="Lombin L.H."/>
            <person name="Cattoli G."/>
        </authorList>
    </citation>
    <scope>NUCLEOTIDE SEQUENCE</scope>
    <source>
        <strain evidence="2">B9</strain>
    </source>
</reference>
<evidence type="ECO:0000256" key="1">
    <source>
        <dbReference type="SAM" id="Phobius"/>
    </source>
</evidence>
<keyword evidence="1" id="KW-0472">Membrane</keyword>
<sequence length="174" mass="18499">MELRMQSHHFARRRPDWRVAVIAGLAAGVIFLLLEVLATWIVGTSPWAPFRMTAAIVMGHSVASLQPTFDLGITLAALVVHFALSVIFGLILAAIMASFSLDSSIGIAALAGVIFGLVVYGLDFYGMTRVFPWFGDARGAASLVTHLVFGLVVAITYMKLGHKLGGRGATPTGT</sequence>
<proteinExistence type="predicted"/>
<keyword evidence="1" id="KW-1133">Transmembrane helix</keyword>
<evidence type="ECO:0000313" key="2">
    <source>
        <dbReference type="EMBL" id="SCU80626.1"/>
    </source>
</evidence>
<protein>
    <recommendedName>
        <fullName evidence="3">Sodium:proline symporter</fullName>
    </recommendedName>
</protein>
<feature type="transmembrane region" description="Helical" evidence="1">
    <location>
        <begin position="71"/>
        <end position="95"/>
    </location>
</feature>
<dbReference type="RefSeq" id="WP_340527228.1">
    <property type="nucleotide sequence ID" value="NZ_FMSH01000335.1"/>
</dbReference>
<gene>
    <name evidence="2" type="ORF">CNECB9_400005</name>
</gene>
<feature type="transmembrane region" description="Helical" evidence="1">
    <location>
        <begin position="139"/>
        <end position="158"/>
    </location>
</feature>
<evidence type="ECO:0008006" key="3">
    <source>
        <dbReference type="Google" id="ProtNLM"/>
    </source>
</evidence>
<name>A0A1K0IX07_CUPNE</name>
<organism evidence="2">
    <name type="scientific">Cupriavidus necator</name>
    <name type="common">Alcaligenes eutrophus</name>
    <name type="synonym">Ralstonia eutropha</name>
    <dbReference type="NCBI Taxonomy" id="106590"/>
    <lineage>
        <taxon>Bacteria</taxon>
        <taxon>Pseudomonadati</taxon>
        <taxon>Pseudomonadota</taxon>
        <taxon>Betaproteobacteria</taxon>
        <taxon>Burkholderiales</taxon>
        <taxon>Burkholderiaceae</taxon>
        <taxon>Cupriavidus</taxon>
    </lineage>
</organism>
<feature type="transmembrane region" description="Helical" evidence="1">
    <location>
        <begin position="107"/>
        <end position="127"/>
    </location>
</feature>
<keyword evidence="1" id="KW-0812">Transmembrane</keyword>
<accession>A0A1K0IX07</accession>
<dbReference type="AlphaFoldDB" id="A0A1K0IX07"/>